<dbReference type="InterPro" id="IPR003593">
    <property type="entry name" value="AAA+_ATPase"/>
</dbReference>
<dbReference type="CDD" id="cd03230">
    <property type="entry name" value="ABC_DR_subfamily_A"/>
    <property type="match status" value="1"/>
</dbReference>
<keyword evidence="2" id="KW-0547">Nucleotide-binding</keyword>
<evidence type="ECO:0000313" key="6">
    <source>
        <dbReference type="Proteomes" id="UP001299220"/>
    </source>
</evidence>
<name>A0ABS9CNX5_9FIRM</name>
<dbReference type="GO" id="GO:0005524">
    <property type="term" value="F:ATP binding"/>
    <property type="evidence" value="ECO:0007669"/>
    <property type="project" value="UniProtKB-KW"/>
</dbReference>
<evidence type="ECO:0000313" key="5">
    <source>
        <dbReference type="EMBL" id="MCF2652050.1"/>
    </source>
</evidence>
<dbReference type="PANTHER" id="PTHR42939">
    <property type="entry name" value="ABC TRANSPORTER ATP-BINDING PROTEIN ALBC-RELATED"/>
    <property type="match status" value="1"/>
</dbReference>
<dbReference type="Gene3D" id="3.40.50.300">
    <property type="entry name" value="P-loop containing nucleotide triphosphate hydrolases"/>
    <property type="match status" value="1"/>
</dbReference>
<accession>A0ABS9CNX5</accession>
<dbReference type="SMART" id="SM00382">
    <property type="entry name" value="AAA"/>
    <property type="match status" value="1"/>
</dbReference>
<dbReference type="InterPro" id="IPR017871">
    <property type="entry name" value="ABC_transporter-like_CS"/>
</dbReference>
<proteinExistence type="predicted"/>
<feature type="domain" description="ABC transporter" evidence="4">
    <location>
        <begin position="1"/>
        <end position="228"/>
    </location>
</feature>
<dbReference type="RefSeq" id="WP_235323073.1">
    <property type="nucleotide sequence ID" value="NZ_JAFBIT010000001.1"/>
</dbReference>
<evidence type="ECO:0000256" key="1">
    <source>
        <dbReference type="ARBA" id="ARBA00022448"/>
    </source>
</evidence>
<dbReference type="PROSITE" id="PS50893">
    <property type="entry name" value="ABC_TRANSPORTER_2"/>
    <property type="match status" value="1"/>
</dbReference>
<dbReference type="EMBL" id="JAFBIT010000001">
    <property type="protein sequence ID" value="MCF2652050.1"/>
    <property type="molecule type" value="Genomic_DNA"/>
</dbReference>
<keyword evidence="6" id="KW-1185">Reference proteome</keyword>
<dbReference type="Proteomes" id="UP001299220">
    <property type="component" value="Unassembled WGS sequence"/>
</dbReference>
<reference evidence="5 6" key="1">
    <citation type="submission" date="2020-12" db="EMBL/GenBank/DDBJ databases">
        <title>Whole genome sequences of gut porcine anaerobes.</title>
        <authorList>
            <person name="Kubasova T."/>
            <person name="Jahodarova E."/>
            <person name="Rychlik I."/>
        </authorList>
    </citation>
    <scope>NUCLEOTIDE SEQUENCE [LARGE SCALE GENOMIC DNA]</scope>
    <source>
        <strain evidence="5 6">An867</strain>
    </source>
</reference>
<evidence type="ECO:0000259" key="4">
    <source>
        <dbReference type="PROSITE" id="PS50893"/>
    </source>
</evidence>
<keyword evidence="1" id="KW-0813">Transport</keyword>
<dbReference type="Pfam" id="PF00005">
    <property type="entry name" value="ABC_tran"/>
    <property type="match status" value="1"/>
</dbReference>
<dbReference type="PROSITE" id="PS00211">
    <property type="entry name" value="ABC_TRANSPORTER_1"/>
    <property type="match status" value="1"/>
</dbReference>
<dbReference type="PANTHER" id="PTHR42939:SF3">
    <property type="entry name" value="ABC TRANSPORTER ATP-BINDING COMPONENT"/>
    <property type="match status" value="1"/>
</dbReference>
<sequence length="281" mass="31297">MTPLEVVGLNKAYPAFRLTDVSFALEKGKITGFIGRNGAGKSTTIKSLFNLVHPDSGEIRFFGLDYEGHEREIKQRVGYVSGAFAYYGKKKLRAITSVTKAFYSNWDDAAYKDCLHRFALDENKTPEQLSAGMKVKYALALALSHGAELLILDEPTSGLDPVSREDLLELFLDLCDAGKTIFFSTHITSDLDKCADRIVYIQNGRIVADDTLEGFVDAYRLVQADPKKLTQEQTEKLIGPRRAKHGVTALIRAQDADSFARPSEKADLEQIMVHLEKEEAE</sequence>
<dbReference type="InterPro" id="IPR027417">
    <property type="entry name" value="P-loop_NTPase"/>
</dbReference>
<dbReference type="SUPFAM" id="SSF52540">
    <property type="entry name" value="P-loop containing nucleoside triphosphate hydrolases"/>
    <property type="match status" value="1"/>
</dbReference>
<dbReference type="InterPro" id="IPR003439">
    <property type="entry name" value="ABC_transporter-like_ATP-bd"/>
</dbReference>
<dbReference type="InterPro" id="IPR051782">
    <property type="entry name" value="ABC_Transporter_VariousFunc"/>
</dbReference>
<gene>
    <name evidence="5" type="ORF">JQM67_05490</name>
</gene>
<evidence type="ECO:0000256" key="2">
    <source>
        <dbReference type="ARBA" id="ARBA00022741"/>
    </source>
</evidence>
<comment type="caution">
    <text evidence="5">The sequence shown here is derived from an EMBL/GenBank/DDBJ whole genome shotgun (WGS) entry which is preliminary data.</text>
</comment>
<keyword evidence="3 5" id="KW-0067">ATP-binding</keyword>
<organism evidence="5 6">
    <name type="scientific">Anaeromassilibacillus senegalensis</name>
    <dbReference type="NCBI Taxonomy" id="1673717"/>
    <lineage>
        <taxon>Bacteria</taxon>
        <taxon>Bacillati</taxon>
        <taxon>Bacillota</taxon>
        <taxon>Clostridia</taxon>
        <taxon>Eubacteriales</taxon>
        <taxon>Acutalibacteraceae</taxon>
        <taxon>Anaeromassilibacillus</taxon>
    </lineage>
</organism>
<evidence type="ECO:0000256" key="3">
    <source>
        <dbReference type="ARBA" id="ARBA00022840"/>
    </source>
</evidence>
<protein>
    <submittedName>
        <fullName evidence="5">ABC transporter ATP-binding protein</fullName>
    </submittedName>
</protein>